<feature type="domain" description="HAMP" evidence="13">
    <location>
        <begin position="316"/>
        <end position="368"/>
    </location>
</feature>
<dbReference type="PRINTS" id="PR00344">
    <property type="entry name" value="BCTRLSENSOR"/>
</dbReference>
<evidence type="ECO:0000259" key="13">
    <source>
        <dbReference type="PROSITE" id="PS50885"/>
    </source>
</evidence>
<dbReference type="PANTHER" id="PTHR34220:SF7">
    <property type="entry name" value="SENSOR HISTIDINE KINASE YPDA"/>
    <property type="match status" value="1"/>
</dbReference>
<dbReference type="GO" id="GO:0004673">
    <property type="term" value="F:protein histidine kinase activity"/>
    <property type="evidence" value="ECO:0007669"/>
    <property type="project" value="UniProtKB-EC"/>
</dbReference>
<evidence type="ECO:0000313" key="15">
    <source>
        <dbReference type="Proteomes" id="UP001596989"/>
    </source>
</evidence>
<dbReference type="Proteomes" id="UP001596989">
    <property type="component" value="Unassembled WGS sequence"/>
</dbReference>
<dbReference type="InterPro" id="IPR033479">
    <property type="entry name" value="dCache_1"/>
</dbReference>
<dbReference type="InterPro" id="IPR003660">
    <property type="entry name" value="HAMP_dom"/>
</dbReference>
<evidence type="ECO:0000256" key="5">
    <source>
        <dbReference type="ARBA" id="ARBA00022553"/>
    </source>
</evidence>
<dbReference type="InterPro" id="IPR004358">
    <property type="entry name" value="Sig_transdc_His_kin-like_C"/>
</dbReference>
<evidence type="ECO:0000256" key="3">
    <source>
        <dbReference type="ARBA" id="ARBA00012438"/>
    </source>
</evidence>
<evidence type="ECO:0000256" key="8">
    <source>
        <dbReference type="ARBA" id="ARBA00022777"/>
    </source>
</evidence>
<evidence type="ECO:0000256" key="7">
    <source>
        <dbReference type="ARBA" id="ARBA00022692"/>
    </source>
</evidence>
<dbReference type="InterPro" id="IPR003594">
    <property type="entry name" value="HATPase_dom"/>
</dbReference>
<dbReference type="Pfam" id="PF06580">
    <property type="entry name" value="His_kinase"/>
    <property type="match status" value="1"/>
</dbReference>
<reference evidence="15" key="1">
    <citation type="journal article" date="2019" name="Int. J. Syst. Evol. Microbiol.">
        <title>The Global Catalogue of Microorganisms (GCM) 10K type strain sequencing project: providing services to taxonomists for standard genome sequencing and annotation.</title>
        <authorList>
            <consortium name="The Broad Institute Genomics Platform"/>
            <consortium name="The Broad Institute Genome Sequencing Center for Infectious Disease"/>
            <person name="Wu L."/>
            <person name="Ma J."/>
        </authorList>
    </citation>
    <scope>NUCLEOTIDE SEQUENCE [LARGE SCALE GENOMIC DNA]</scope>
    <source>
        <strain evidence="15">CCUG 59129</strain>
    </source>
</reference>
<dbReference type="Pfam" id="PF00672">
    <property type="entry name" value="HAMP"/>
    <property type="match status" value="1"/>
</dbReference>
<evidence type="ECO:0000256" key="12">
    <source>
        <dbReference type="SAM" id="Phobius"/>
    </source>
</evidence>
<evidence type="ECO:0000256" key="1">
    <source>
        <dbReference type="ARBA" id="ARBA00000085"/>
    </source>
</evidence>
<name>A0ABW3HKU7_9BACL</name>
<evidence type="ECO:0000256" key="4">
    <source>
        <dbReference type="ARBA" id="ARBA00022475"/>
    </source>
</evidence>
<evidence type="ECO:0000256" key="6">
    <source>
        <dbReference type="ARBA" id="ARBA00022679"/>
    </source>
</evidence>
<keyword evidence="7 12" id="KW-0812">Transmembrane</keyword>
<proteinExistence type="predicted"/>
<comment type="caution">
    <text evidence="14">The sequence shown here is derived from an EMBL/GenBank/DDBJ whole genome shotgun (WGS) entry which is preliminary data.</text>
</comment>
<evidence type="ECO:0000256" key="11">
    <source>
        <dbReference type="ARBA" id="ARBA00023136"/>
    </source>
</evidence>
<keyword evidence="10" id="KW-0902">Two-component regulatory system</keyword>
<dbReference type="SMART" id="SM00304">
    <property type="entry name" value="HAMP"/>
    <property type="match status" value="1"/>
</dbReference>
<dbReference type="PANTHER" id="PTHR34220">
    <property type="entry name" value="SENSOR HISTIDINE KINASE YPDA"/>
    <property type="match status" value="1"/>
</dbReference>
<keyword evidence="4" id="KW-1003">Cell membrane</keyword>
<evidence type="ECO:0000313" key="14">
    <source>
        <dbReference type="EMBL" id="MFD0958109.1"/>
    </source>
</evidence>
<dbReference type="Gene3D" id="6.10.340.10">
    <property type="match status" value="1"/>
</dbReference>
<evidence type="ECO:0000256" key="10">
    <source>
        <dbReference type="ARBA" id="ARBA00023012"/>
    </source>
</evidence>
<keyword evidence="5" id="KW-0597">Phosphoprotein</keyword>
<dbReference type="SUPFAM" id="SSF158472">
    <property type="entry name" value="HAMP domain-like"/>
    <property type="match status" value="1"/>
</dbReference>
<gene>
    <name evidence="14" type="ORF">ACFQ2I_01760</name>
</gene>
<keyword evidence="11 12" id="KW-0472">Membrane</keyword>
<dbReference type="Gene3D" id="3.30.450.20">
    <property type="entry name" value="PAS domain"/>
    <property type="match status" value="2"/>
</dbReference>
<comment type="catalytic activity">
    <reaction evidence="1">
        <text>ATP + protein L-histidine = ADP + protein N-phospho-L-histidine.</text>
        <dbReference type="EC" id="2.7.13.3"/>
    </reaction>
</comment>
<dbReference type="SUPFAM" id="SSF55874">
    <property type="entry name" value="ATPase domain of HSP90 chaperone/DNA topoisomerase II/histidine kinase"/>
    <property type="match status" value="1"/>
</dbReference>
<evidence type="ECO:0000256" key="2">
    <source>
        <dbReference type="ARBA" id="ARBA00004651"/>
    </source>
</evidence>
<feature type="transmembrane region" description="Helical" evidence="12">
    <location>
        <begin position="20"/>
        <end position="39"/>
    </location>
</feature>
<organism evidence="14 15">
    <name type="scientific">Paenibacillus chungangensis</name>
    <dbReference type="NCBI Taxonomy" id="696535"/>
    <lineage>
        <taxon>Bacteria</taxon>
        <taxon>Bacillati</taxon>
        <taxon>Bacillota</taxon>
        <taxon>Bacilli</taxon>
        <taxon>Bacillales</taxon>
        <taxon>Paenibacillaceae</taxon>
        <taxon>Paenibacillus</taxon>
    </lineage>
</organism>
<dbReference type="Pfam" id="PF02743">
    <property type="entry name" value="dCache_1"/>
    <property type="match status" value="1"/>
</dbReference>
<comment type="subcellular location">
    <subcellularLocation>
        <location evidence="2">Cell membrane</location>
        <topology evidence="2">Multi-pass membrane protein</topology>
    </subcellularLocation>
</comment>
<sequence>MKPSFRLWKFSEWSIVSKLIMMTGLLLFLTVFFASYLSYTRYTRDFQQQSADKVQQIIDQVSLNMDTYLDDLYRLTLFPYRNAGIMQALEEPPAKTELAQLEKRRLIENFLDEMMIYPREDILRVSIVTDAIYSSARLPTKLVPDENMEAYDWYKRALASQEYIFVSARDNEFIRSSGNVQVFSVVKQLRSISNSQHILGVIKADANYKGIEDIMEKAKMSEGGGLFILDEQREFIYASNPLHKNIALSVLSDRNAASHKGYIVNSTTIPRMQWHIVAVNSISDMNREAIRTRNNALLLSISGALIALIVLVLLVRHFLKPLLAIVKLMKEVELGRLDVTFQSSRRDEMGYLGFAFNRLVGRIGEMLRENTSLVKEVYESKLLQQEAQINALFSQIQPHFIFNTLNLISLSMQSGKSGQAIQHINGLSSILRGMSQWDKEITLRQEIELLHAYLGIQSSRYEGRLHYRIDIDPSLTDYPVPALLLQPVVENAVVHGCERKKEPTTITVVSSTRDGRLLIVVQDDGPGMDGDALLQLRRKLDDSAEAGGSADRRHAGIGLINVNKRIKVKYGDAYGLSVASALSEGTTVTLAIPYTAAKEQTRHV</sequence>
<dbReference type="Pfam" id="PF02518">
    <property type="entry name" value="HATPase_c"/>
    <property type="match status" value="1"/>
</dbReference>
<feature type="transmembrane region" description="Helical" evidence="12">
    <location>
        <begin position="296"/>
        <end position="319"/>
    </location>
</feature>
<dbReference type="CDD" id="cd06225">
    <property type="entry name" value="HAMP"/>
    <property type="match status" value="1"/>
</dbReference>
<keyword evidence="9 12" id="KW-1133">Transmembrane helix</keyword>
<dbReference type="PROSITE" id="PS50885">
    <property type="entry name" value="HAMP"/>
    <property type="match status" value="1"/>
</dbReference>
<keyword evidence="6 14" id="KW-0808">Transferase</keyword>
<dbReference type="SMART" id="SM00387">
    <property type="entry name" value="HATPase_c"/>
    <property type="match status" value="1"/>
</dbReference>
<dbReference type="InterPro" id="IPR050640">
    <property type="entry name" value="Bact_2-comp_sensor_kinase"/>
</dbReference>
<keyword evidence="8 14" id="KW-0418">Kinase</keyword>
<dbReference type="InterPro" id="IPR010559">
    <property type="entry name" value="Sig_transdc_His_kin_internal"/>
</dbReference>
<dbReference type="RefSeq" id="WP_377561752.1">
    <property type="nucleotide sequence ID" value="NZ_JBHTJZ010000004.1"/>
</dbReference>
<dbReference type="EMBL" id="JBHTJZ010000004">
    <property type="protein sequence ID" value="MFD0958109.1"/>
    <property type="molecule type" value="Genomic_DNA"/>
</dbReference>
<evidence type="ECO:0000256" key="9">
    <source>
        <dbReference type="ARBA" id="ARBA00022989"/>
    </source>
</evidence>
<keyword evidence="15" id="KW-1185">Reference proteome</keyword>
<protein>
    <recommendedName>
        <fullName evidence="3">histidine kinase</fullName>
        <ecNumber evidence="3">2.7.13.3</ecNumber>
    </recommendedName>
</protein>
<dbReference type="EC" id="2.7.13.3" evidence="3"/>
<accession>A0ABW3HKU7</accession>
<dbReference type="Gene3D" id="3.30.565.10">
    <property type="entry name" value="Histidine kinase-like ATPase, C-terminal domain"/>
    <property type="match status" value="1"/>
</dbReference>
<dbReference type="InterPro" id="IPR036890">
    <property type="entry name" value="HATPase_C_sf"/>
</dbReference>